<accession>A0AAD7FLJ9</accession>
<dbReference type="Proteomes" id="UP001221142">
    <property type="component" value="Unassembled WGS sequence"/>
</dbReference>
<proteinExistence type="predicted"/>
<protein>
    <submittedName>
        <fullName evidence="1">Uncharacterized protein</fullName>
    </submittedName>
</protein>
<dbReference type="EMBL" id="JARKIF010000012">
    <property type="protein sequence ID" value="KAJ7625874.1"/>
    <property type="molecule type" value="Genomic_DNA"/>
</dbReference>
<comment type="caution">
    <text evidence="1">The sequence shown here is derived from an EMBL/GenBank/DDBJ whole genome shotgun (WGS) entry which is preliminary data.</text>
</comment>
<evidence type="ECO:0000313" key="1">
    <source>
        <dbReference type="EMBL" id="KAJ7625874.1"/>
    </source>
</evidence>
<sequence length="558" mass="60974">MGGTLVACGPDYDRDRESEDFDFDDLQLQRPQKFKTVLIRATIAYLTALSSKQISKELLVKEGVAAAEAVEGVDEAVVIANYRSRIDKGITQVKGWLRPPGPPPEPHPLAHLLSPFQQTVLKVLAKIAYDPDAFFEANPHVIAELGRSGILIFGKMYDANGSVPYPQTQEVAKAFKMVQPYSDWSSVGWPLEDGNLFFGEFIQVFEAAPPGGRFALSEVLCTKWGTAGLAPPHLKVNHRAQPKKTQAKKAFVLSPIRTSQSPKSVPGGSRCSRVPLENLRETTLERVESSSLDTLLPSVARITWAILGFEAVSTSFVVINDLLRQFFGNVTLLRLAYLSLSAGEYPRVVLPWRGTADAFLRCAARSGFAENLPTLDVREAGLKAEQLPVLLAALPALAELGVADPGVDESETSVFGDELLARLGTEESSLVPHLRKLTYVSNLSFNELLFFDFVRSRARSQPTGAKFQLCLNWFTGQLAVEETFLKSIMGPDLSLFCKLRDLEKESGAKLDATCTMFRHRIQAAVSGDNIPGGLLSTERPCYDGTVGRVSAGSGARPF</sequence>
<keyword evidence="2" id="KW-1185">Reference proteome</keyword>
<reference evidence="1" key="1">
    <citation type="submission" date="2023-03" db="EMBL/GenBank/DDBJ databases">
        <title>Massive genome expansion in bonnet fungi (Mycena s.s.) driven by repeated elements and novel gene families across ecological guilds.</title>
        <authorList>
            <consortium name="Lawrence Berkeley National Laboratory"/>
            <person name="Harder C.B."/>
            <person name="Miyauchi S."/>
            <person name="Viragh M."/>
            <person name="Kuo A."/>
            <person name="Thoen E."/>
            <person name="Andreopoulos B."/>
            <person name="Lu D."/>
            <person name="Skrede I."/>
            <person name="Drula E."/>
            <person name="Henrissat B."/>
            <person name="Morin E."/>
            <person name="Kohler A."/>
            <person name="Barry K."/>
            <person name="LaButti K."/>
            <person name="Morin E."/>
            <person name="Salamov A."/>
            <person name="Lipzen A."/>
            <person name="Mereny Z."/>
            <person name="Hegedus B."/>
            <person name="Baldrian P."/>
            <person name="Stursova M."/>
            <person name="Weitz H."/>
            <person name="Taylor A."/>
            <person name="Grigoriev I.V."/>
            <person name="Nagy L.G."/>
            <person name="Martin F."/>
            <person name="Kauserud H."/>
        </authorList>
    </citation>
    <scope>NUCLEOTIDE SEQUENCE</scope>
    <source>
        <strain evidence="1">9284</strain>
    </source>
</reference>
<organism evidence="1 2">
    <name type="scientific">Roridomyces roridus</name>
    <dbReference type="NCBI Taxonomy" id="1738132"/>
    <lineage>
        <taxon>Eukaryota</taxon>
        <taxon>Fungi</taxon>
        <taxon>Dikarya</taxon>
        <taxon>Basidiomycota</taxon>
        <taxon>Agaricomycotina</taxon>
        <taxon>Agaricomycetes</taxon>
        <taxon>Agaricomycetidae</taxon>
        <taxon>Agaricales</taxon>
        <taxon>Marasmiineae</taxon>
        <taxon>Mycenaceae</taxon>
        <taxon>Roridomyces</taxon>
    </lineage>
</organism>
<name>A0AAD7FLJ9_9AGAR</name>
<evidence type="ECO:0000313" key="2">
    <source>
        <dbReference type="Proteomes" id="UP001221142"/>
    </source>
</evidence>
<gene>
    <name evidence="1" type="ORF">FB45DRAFT_1005161</name>
</gene>
<dbReference type="AlphaFoldDB" id="A0AAD7FLJ9"/>